<reference evidence="2 3" key="1">
    <citation type="submission" date="2016-07" db="EMBL/GenBank/DDBJ databases">
        <title>Draft genome of the white-rot fungus Obba rivulosa 3A-2.</title>
        <authorList>
            <consortium name="DOE Joint Genome Institute"/>
            <person name="Miettinen O."/>
            <person name="Riley R."/>
            <person name="Acob R."/>
            <person name="Barry K."/>
            <person name="Cullen D."/>
            <person name="De Vries R."/>
            <person name="Hainaut M."/>
            <person name="Hatakka A."/>
            <person name="Henrissat B."/>
            <person name="Hilden K."/>
            <person name="Kuo R."/>
            <person name="Labutti K."/>
            <person name="Lipzen A."/>
            <person name="Makela M.R."/>
            <person name="Sandor L."/>
            <person name="Spatafora J.W."/>
            <person name="Grigoriev I.V."/>
            <person name="Hibbett D.S."/>
        </authorList>
    </citation>
    <scope>NUCLEOTIDE SEQUENCE [LARGE SCALE GENOMIC DNA]</scope>
    <source>
        <strain evidence="2 3">3A-2</strain>
    </source>
</reference>
<proteinExistence type="predicted"/>
<feature type="compositionally biased region" description="Basic and acidic residues" evidence="1">
    <location>
        <begin position="350"/>
        <end position="360"/>
    </location>
</feature>
<keyword evidence="3" id="KW-1185">Reference proteome</keyword>
<dbReference type="EMBL" id="KV722351">
    <property type="protein sequence ID" value="OCH93741.1"/>
    <property type="molecule type" value="Genomic_DNA"/>
</dbReference>
<feature type="region of interest" description="Disordered" evidence="1">
    <location>
        <begin position="334"/>
        <end position="375"/>
    </location>
</feature>
<gene>
    <name evidence="2" type="ORF">OBBRIDRAFT_789944</name>
</gene>
<accession>A0A8E2J397</accession>
<name>A0A8E2J397_9APHY</name>
<dbReference type="Proteomes" id="UP000250043">
    <property type="component" value="Unassembled WGS sequence"/>
</dbReference>
<feature type="region of interest" description="Disordered" evidence="1">
    <location>
        <begin position="296"/>
        <end position="317"/>
    </location>
</feature>
<protein>
    <submittedName>
        <fullName evidence="2">Uncharacterized protein</fullName>
    </submittedName>
</protein>
<feature type="compositionally biased region" description="Polar residues" evidence="1">
    <location>
        <begin position="61"/>
        <end position="81"/>
    </location>
</feature>
<feature type="compositionally biased region" description="Polar residues" evidence="1">
    <location>
        <begin position="140"/>
        <end position="153"/>
    </location>
</feature>
<dbReference type="OrthoDB" id="5531344at2759"/>
<dbReference type="AlphaFoldDB" id="A0A8E2J397"/>
<feature type="region of interest" description="Disordered" evidence="1">
    <location>
        <begin position="1"/>
        <end position="81"/>
    </location>
</feature>
<feature type="compositionally biased region" description="Polar residues" evidence="1">
    <location>
        <begin position="302"/>
        <end position="312"/>
    </location>
</feature>
<feature type="region of interest" description="Disordered" evidence="1">
    <location>
        <begin position="140"/>
        <end position="171"/>
    </location>
</feature>
<feature type="compositionally biased region" description="Basic residues" evidence="1">
    <location>
        <begin position="489"/>
        <end position="501"/>
    </location>
</feature>
<feature type="region of interest" description="Disordered" evidence="1">
    <location>
        <begin position="459"/>
        <end position="504"/>
    </location>
</feature>
<sequence length="525" mass="57209">MNLGPPPSAAGPSQPPPSIYPAETSGPRPQYSSSTAEQFPHAPTIAASSPGVAPQPPQPPLQYNATPAQYNLQQQYGSFASQSMQTQPLYYSPPSNTSQPPNYSYYGCPPNAWSNAWPADSYPYRAGSYQNSYSYNQGASTGFAQPAASAQQSKRSETPSPSPSPPPEIHKDWDAVMKSFLSAIGFTQTLRGFEADMIVLNPDWERKKIPAALGDLMKDLLQLSQVKEGSEEETPKERPLDERKLDYVHPAAGIEPRSQTSINKSISQFLAKNRARNDASNRAEFLQSLSEKRRRLAESGIPDTNASVSSCARTDAKTQNRDLQMKYDIAKNEDGPLRKTLKNAMVPGEASDKGKEKQKDSANTGDLHTAARHPGLDERLRNLEAHLAVRYVPSPPRSLLDRIKFMEDHIVHLEKEYPPWAALHFNQPNRGWPPPPRPTPIIVPSHLTSTIFHDPLSAAHGTAAAPPSGQAPTTSAPAAAGVDSLASKGKGKQGRHTKSSLHRAVMERLEVQKARNELAGLGEGE</sequence>
<organism evidence="2 3">
    <name type="scientific">Obba rivulosa</name>
    <dbReference type="NCBI Taxonomy" id="1052685"/>
    <lineage>
        <taxon>Eukaryota</taxon>
        <taxon>Fungi</taxon>
        <taxon>Dikarya</taxon>
        <taxon>Basidiomycota</taxon>
        <taxon>Agaricomycotina</taxon>
        <taxon>Agaricomycetes</taxon>
        <taxon>Polyporales</taxon>
        <taxon>Gelatoporiaceae</taxon>
        <taxon>Obba</taxon>
    </lineage>
</organism>
<evidence type="ECO:0000313" key="2">
    <source>
        <dbReference type="EMBL" id="OCH93741.1"/>
    </source>
</evidence>
<evidence type="ECO:0000256" key="1">
    <source>
        <dbReference type="SAM" id="MobiDB-lite"/>
    </source>
</evidence>
<feature type="compositionally biased region" description="Pro residues" evidence="1">
    <location>
        <begin position="1"/>
        <end position="19"/>
    </location>
</feature>
<evidence type="ECO:0000313" key="3">
    <source>
        <dbReference type="Proteomes" id="UP000250043"/>
    </source>
</evidence>